<dbReference type="Pfam" id="PF00483">
    <property type="entry name" value="NTP_transferase"/>
    <property type="match status" value="1"/>
</dbReference>
<dbReference type="EMBL" id="RAYQ01000005">
    <property type="protein sequence ID" value="RKI92351.1"/>
    <property type="molecule type" value="Genomic_DNA"/>
</dbReference>
<dbReference type="InterPro" id="IPR013446">
    <property type="entry name" value="G1P_cyt_trans-like"/>
</dbReference>
<dbReference type="InterPro" id="IPR005835">
    <property type="entry name" value="NTP_transferase_dom"/>
</dbReference>
<organism evidence="2 3">
    <name type="scientific">Parablautia intestinalis</name>
    <dbReference type="NCBI Taxonomy" id="2320100"/>
    <lineage>
        <taxon>Bacteria</taxon>
        <taxon>Bacillati</taxon>
        <taxon>Bacillota</taxon>
        <taxon>Clostridia</taxon>
        <taxon>Lachnospirales</taxon>
        <taxon>Lachnospiraceae</taxon>
        <taxon>Parablautia</taxon>
    </lineage>
</organism>
<dbReference type="Proteomes" id="UP000280696">
    <property type="component" value="Unassembled WGS sequence"/>
</dbReference>
<dbReference type="OrthoDB" id="9775031at2"/>
<evidence type="ECO:0000313" key="2">
    <source>
        <dbReference type="EMBL" id="RKI92351.1"/>
    </source>
</evidence>
<accession>A0A3A9AXQ6</accession>
<sequence length="255" mass="29278">MKVIILAGGLQSTISHEREGIPKPMVDIGGKPLLWHIMKHFSEYGLTEFIICGGYKVDMIKEYFMDFYIYDSDITVDLKNNTIEVHKKRTEDWKVTVVDTGLFSATGQRVSKIEKYVDGDFLVTYGDCLSDINIRLLVETHYHEKKLATIAMVKPSGREQLLPIDAEGKLDFSNAIRVENDHAWINGDCFVFSKKIFKYLMGNHDLEKELFGKLTELQQAATFKHYGFWTAIETRRDLVEAENLWNAGIAPWMKA</sequence>
<keyword evidence="2" id="KW-0548">Nucleotidyltransferase</keyword>
<name>A0A3A9AXQ6_9FIRM</name>
<dbReference type="SUPFAM" id="SSF53448">
    <property type="entry name" value="Nucleotide-diphospho-sugar transferases"/>
    <property type="match status" value="1"/>
</dbReference>
<keyword evidence="3" id="KW-1185">Reference proteome</keyword>
<feature type="domain" description="Nucleotidyl transferase" evidence="1">
    <location>
        <begin position="2"/>
        <end position="155"/>
    </location>
</feature>
<proteinExistence type="predicted"/>
<dbReference type="RefSeq" id="WP_120468045.1">
    <property type="nucleotide sequence ID" value="NZ_RAYQ01000005.1"/>
</dbReference>
<dbReference type="InterPro" id="IPR029044">
    <property type="entry name" value="Nucleotide-diphossugar_trans"/>
</dbReference>
<reference evidence="2 3" key="1">
    <citation type="submission" date="2018-09" db="EMBL/GenBank/DDBJ databases">
        <title>Murine metabolic-syndrome-specific gut microbial biobank.</title>
        <authorList>
            <person name="Liu C."/>
        </authorList>
    </citation>
    <scope>NUCLEOTIDE SEQUENCE [LARGE SCALE GENOMIC DNA]</scope>
    <source>
        <strain evidence="2 3">0.1xD8-82</strain>
    </source>
</reference>
<keyword evidence="2" id="KW-0808">Transferase</keyword>
<dbReference type="AlphaFoldDB" id="A0A3A9AXQ6"/>
<protein>
    <submittedName>
        <fullName evidence="2">Glucose-1-phosphate cytidylyltransferase</fullName>
    </submittedName>
</protein>
<comment type="caution">
    <text evidence="2">The sequence shown here is derived from an EMBL/GenBank/DDBJ whole genome shotgun (WGS) entry which is preliminary data.</text>
</comment>
<gene>
    <name evidence="2" type="ORF">D7V94_06630</name>
</gene>
<dbReference type="PANTHER" id="PTHR47183:SF1">
    <property type="entry name" value="GLUCOSE-1-PHOSPHATE CYTIDYLYLTRANSFERASE"/>
    <property type="match status" value="1"/>
</dbReference>
<dbReference type="GO" id="GO:0047343">
    <property type="term" value="F:glucose-1-phosphate cytidylyltransferase activity"/>
    <property type="evidence" value="ECO:0007669"/>
    <property type="project" value="InterPro"/>
</dbReference>
<dbReference type="Gene3D" id="3.90.550.10">
    <property type="entry name" value="Spore Coat Polysaccharide Biosynthesis Protein SpsA, Chain A"/>
    <property type="match status" value="1"/>
</dbReference>
<evidence type="ECO:0000259" key="1">
    <source>
        <dbReference type="Pfam" id="PF00483"/>
    </source>
</evidence>
<evidence type="ECO:0000313" key="3">
    <source>
        <dbReference type="Proteomes" id="UP000280696"/>
    </source>
</evidence>
<dbReference type="PANTHER" id="PTHR47183">
    <property type="entry name" value="GLUCOSE-1-PHOSPHATE CYTIDYLYLTRANSFERASE-RELATED"/>
    <property type="match status" value="1"/>
</dbReference>